<dbReference type="Pfam" id="PF01397">
    <property type="entry name" value="Terpene_synth"/>
    <property type="match status" value="1"/>
</dbReference>
<comment type="cofactor">
    <cofactor evidence="1">
        <name>Mg(2+)</name>
        <dbReference type="ChEBI" id="CHEBI:18420"/>
    </cofactor>
</comment>
<evidence type="ECO:0000256" key="1">
    <source>
        <dbReference type="ARBA" id="ARBA00001946"/>
    </source>
</evidence>
<evidence type="ECO:0000313" key="5">
    <source>
        <dbReference type="Proteomes" id="UP001154282"/>
    </source>
</evidence>
<dbReference type="InterPro" id="IPR050148">
    <property type="entry name" value="Terpene_synthase-like"/>
</dbReference>
<dbReference type="Proteomes" id="UP001154282">
    <property type="component" value="Unassembled WGS sequence"/>
</dbReference>
<keyword evidence="5" id="KW-1185">Reference proteome</keyword>
<comment type="caution">
    <text evidence="4">The sequence shown here is derived from an EMBL/GenBank/DDBJ whole genome shotgun (WGS) entry which is preliminary data.</text>
</comment>
<keyword evidence="2" id="KW-0456">Lyase</keyword>
<sequence length="103" mass="11789">ADVLRNFTDEKENFKQNLKNDVKGLLRLYGAAYYGINGEEILDEALEFARTHLEPISRLDSPLGTQVKHSLKWPILKGLPIRESKHFMSNPSTSKTRPTMKSF</sequence>
<evidence type="ECO:0000313" key="4">
    <source>
        <dbReference type="EMBL" id="CAI0378698.1"/>
    </source>
</evidence>
<accession>A0AAV0H252</accession>
<dbReference type="GO" id="GO:0010333">
    <property type="term" value="F:terpene synthase activity"/>
    <property type="evidence" value="ECO:0007669"/>
    <property type="project" value="InterPro"/>
</dbReference>
<gene>
    <name evidence="4" type="ORF">LITE_LOCUS1970</name>
</gene>
<feature type="domain" description="Terpene synthase N-terminal" evidence="3">
    <location>
        <begin position="2"/>
        <end position="71"/>
    </location>
</feature>
<proteinExistence type="predicted"/>
<evidence type="ECO:0000259" key="3">
    <source>
        <dbReference type="Pfam" id="PF01397"/>
    </source>
</evidence>
<dbReference type="SUPFAM" id="SSF48239">
    <property type="entry name" value="Terpenoid cyclases/Protein prenyltransferases"/>
    <property type="match status" value="1"/>
</dbReference>
<feature type="non-terminal residue" evidence="4">
    <location>
        <position position="1"/>
    </location>
</feature>
<dbReference type="EMBL" id="CAMGYJ010000002">
    <property type="protein sequence ID" value="CAI0378698.1"/>
    <property type="molecule type" value="Genomic_DNA"/>
</dbReference>
<evidence type="ECO:0000256" key="2">
    <source>
        <dbReference type="ARBA" id="ARBA00023239"/>
    </source>
</evidence>
<dbReference type="InterPro" id="IPR008930">
    <property type="entry name" value="Terpenoid_cyclase/PrenylTrfase"/>
</dbReference>
<dbReference type="PANTHER" id="PTHR31225:SF221">
    <property type="entry name" value="(-)-GERMACRENE D SYNTHASE"/>
    <property type="match status" value="1"/>
</dbReference>
<dbReference type="PANTHER" id="PTHR31225">
    <property type="entry name" value="OS04G0344100 PROTEIN-RELATED"/>
    <property type="match status" value="1"/>
</dbReference>
<dbReference type="Gene3D" id="1.50.10.130">
    <property type="entry name" value="Terpene synthase, N-terminal domain"/>
    <property type="match status" value="1"/>
</dbReference>
<dbReference type="InterPro" id="IPR001906">
    <property type="entry name" value="Terpene_synth_N"/>
</dbReference>
<name>A0AAV0H252_9ROSI</name>
<dbReference type="InterPro" id="IPR036965">
    <property type="entry name" value="Terpene_synth_N_sf"/>
</dbReference>
<dbReference type="AlphaFoldDB" id="A0AAV0H252"/>
<protein>
    <recommendedName>
        <fullName evidence="3">Terpene synthase N-terminal domain-containing protein</fullName>
    </recommendedName>
</protein>
<organism evidence="4 5">
    <name type="scientific">Linum tenue</name>
    <dbReference type="NCBI Taxonomy" id="586396"/>
    <lineage>
        <taxon>Eukaryota</taxon>
        <taxon>Viridiplantae</taxon>
        <taxon>Streptophyta</taxon>
        <taxon>Embryophyta</taxon>
        <taxon>Tracheophyta</taxon>
        <taxon>Spermatophyta</taxon>
        <taxon>Magnoliopsida</taxon>
        <taxon>eudicotyledons</taxon>
        <taxon>Gunneridae</taxon>
        <taxon>Pentapetalae</taxon>
        <taxon>rosids</taxon>
        <taxon>fabids</taxon>
        <taxon>Malpighiales</taxon>
        <taxon>Linaceae</taxon>
        <taxon>Linum</taxon>
    </lineage>
</organism>
<dbReference type="GO" id="GO:0016114">
    <property type="term" value="P:terpenoid biosynthetic process"/>
    <property type="evidence" value="ECO:0007669"/>
    <property type="project" value="InterPro"/>
</dbReference>
<reference evidence="4" key="1">
    <citation type="submission" date="2022-08" db="EMBL/GenBank/DDBJ databases">
        <authorList>
            <person name="Gutierrez-Valencia J."/>
        </authorList>
    </citation>
    <scope>NUCLEOTIDE SEQUENCE</scope>
</reference>